<organism evidence="1 2">
    <name type="scientific">Curtobacterium poinsettiae</name>
    <dbReference type="NCBI Taxonomy" id="159612"/>
    <lineage>
        <taxon>Bacteria</taxon>
        <taxon>Bacillati</taxon>
        <taxon>Actinomycetota</taxon>
        <taxon>Actinomycetes</taxon>
        <taxon>Micrococcales</taxon>
        <taxon>Microbacteriaceae</taxon>
        <taxon>Curtobacterium</taxon>
    </lineage>
</organism>
<evidence type="ECO:0000313" key="1">
    <source>
        <dbReference type="EMBL" id="UYC80847.1"/>
    </source>
</evidence>
<dbReference type="AlphaFoldDB" id="A0A9Q9P8Y9"/>
<dbReference type="EMBL" id="CP106879">
    <property type="protein sequence ID" value="UYC80847.1"/>
    <property type="molecule type" value="Genomic_DNA"/>
</dbReference>
<accession>A0A9Q9P8Y9</accession>
<gene>
    <name evidence="1" type="ORF">OE229_17330</name>
</gene>
<dbReference type="KEGG" id="cpoi:OE229_17330"/>
<dbReference type="Proteomes" id="UP001062223">
    <property type="component" value="Chromosome"/>
</dbReference>
<name>A0A9Q9P8Y9_9MICO</name>
<proteinExistence type="predicted"/>
<evidence type="ECO:0000313" key="2">
    <source>
        <dbReference type="Proteomes" id="UP001062223"/>
    </source>
</evidence>
<sequence length="126" mass="13919">MNDPTGVRNTRESDADAQRGFEFLQLSFARLTALEQLVETLEERNRSSLAGDRAATAYNPIPDQVIGLLVAATDHLRAVQVTVEDSGGKILAMSLFTLVRSAIEMTGTGLWILQPRSRDDRVLRSF</sequence>
<dbReference type="RefSeq" id="WP_262139106.1">
    <property type="nucleotide sequence ID" value="NZ_CP106879.1"/>
</dbReference>
<protein>
    <submittedName>
        <fullName evidence="1">Uncharacterized protein</fullName>
    </submittedName>
</protein>
<reference evidence="1" key="1">
    <citation type="submission" date="2022-09" db="EMBL/GenBank/DDBJ databases">
        <title>Taxonomy of Curtobacterium flaccumfaciens.</title>
        <authorList>
            <person name="Osdaghi E."/>
            <person name="Taghavi S.M."/>
            <person name="Hamidizade M."/>
            <person name="Abachi H."/>
            <person name="Fazliarab A."/>
            <person name="Baeyen S."/>
            <person name="Portier P."/>
            <person name="Van Vaerenbergh J."/>
            <person name="Jacques M.-A."/>
        </authorList>
    </citation>
    <scope>NUCLEOTIDE SEQUENCE</scope>
    <source>
        <strain evidence="1">AGQB46</strain>
    </source>
</reference>